<accession>A0A1F7F718</accession>
<evidence type="ECO:0000256" key="2">
    <source>
        <dbReference type="ARBA" id="ARBA00023267"/>
    </source>
</evidence>
<dbReference type="NCBIfam" id="TIGR00531">
    <property type="entry name" value="BCCP"/>
    <property type="match status" value="1"/>
</dbReference>
<protein>
    <recommendedName>
        <fullName evidence="1 3">Biotin carboxyl carrier protein of acetyl-CoA carboxylase</fullName>
    </recommendedName>
</protein>
<dbReference type="NCBIfam" id="NF005457">
    <property type="entry name" value="PRK07051.1"/>
    <property type="match status" value="1"/>
</dbReference>
<dbReference type="InterPro" id="IPR011053">
    <property type="entry name" value="Single_hybrid_motif"/>
</dbReference>
<dbReference type="Gene3D" id="2.40.50.100">
    <property type="match status" value="1"/>
</dbReference>
<evidence type="ECO:0000313" key="5">
    <source>
        <dbReference type="EMBL" id="OGK02296.1"/>
    </source>
</evidence>
<dbReference type="Pfam" id="PF00364">
    <property type="entry name" value="Biotin_lipoyl"/>
    <property type="match status" value="1"/>
</dbReference>
<dbReference type="GO" id="GO:0003989">
    <property type="term" value="F:acetyl-CoA carboxylase activity"/>
    <property type="evidence" value="ECO:0007669"/>
    <property type="project" value="InterPro"/>
</dbReference>
<dbReference type="GO" id="GO:0009317">
    <property type="term" value="C:acetyl-CoA carboxylase complex"/>
    <property type="evidence" value="ECO:0007669"/>
    <property type="project" value="InterPro"/>
</dbReference>
<evidence type="ECO:0000256" key="1">
    <source>
        <dbReference type="ARBA" id="ARBA00017562"/>
    </source>
</evidence>
<name>A0A1F7F718_UNCRA</name>
<proteinExistence type="predicted"/>
<reference evidence="5 6" key="1">
    <citation type="journal article" date="2016" name="Nat. Commun.">
        <title>Thousands of microbial genomes shed light on interconnected biogeochemical processes in an aquifer system.</title>
        <authorList>
            <person name="Anantharaman K."/>
            <person name="Brown C.T."/>
            <person name="Hug L.A."/>
            <person name="Sharon I."/>
            <person name="Castelle C.J."/>
            <person name="Probst A.J."/>
            <person name="Thomas B.C."/>
            <person name="Singh A."/>
            <person name="Wilkins M.J."/>
            <person name="Karaoz U."/>
            <person name="Brodie E.L."/>
            <person name="Williams K.H."/>
            <person name="Hubbard S.S."/>
            <person name="Banfield J.F."/>
        </authorList>
    </citation>
    <scope>NUCLEOTIDE SEQUENCE [LARGE SCALE GENOMIC DNA]</scope>
</reference>
<evidence type="ECO:0000313" key="6">
    <source>
        <dbReference type="Proteomes" id="UP000179243"/>
    </source>
</evidence>
<dbReference type="AlphaFoldDB" id="A0A1F7F718"/>
<comment type="pathway">
    <text evidence="3">Lipid metabolism; fatty acid biosynthesis.</text>
</comment>
<feature type="domain" description="Lipoyl-binding" evidence="4">
    <location>
        <begin position="85"/>
        <end position="161"/>
    </location>
</feature>
<dbReference type="SUPFAM" id="SSF51230">
    <property type="entry name" value="Single hybrid motif"/>
    <property type="match status" value="1"/>
</dbReference>
<evidence type="ECO:0000256" key="3">
    <source>
        <dbReference type="RuleBase" id="RU364072"/>
    </source>
</evidence>
<comment type="caution">
    <text evidence="5">The sequence shown here is derived from an EMBL/GenBank/DDBJ whole genome shotgun (WGS) entry which is preliminary data.</text>
</comment>
<dbReference type="PANTHER" id="PTHR45266:SF3">
    <property type="entry name" value="OXALOACETATE DECARBOXYLASE ALPHA CHAIN"/>
    <property type="match status" value="1"/>
</dbReference>
<keyword evidence="3" id="KW-0444">Lipid biosynthesis</keyword>
<evidence type="ECO:0000259" key="4">
    <source>
        <dbReference type="PROSITE" id="PS50968"/>
    </source>
</evidence>
<keyword evidence="3" id="KW-0275">Fatty acid biosynthesis</keyword>
<sequence>MPEKKKTPQLQLDEIREFIRFFDKTGLTEIEVKAGDQSLYLSKQLAASAPYAVEPRAIAPVSAAPSPSAPVDVPVAPAQAAGKKLLEIKSPIVGTFYRAPSPTSAPFVNVGDAVASGKTVCIIEAMKIMNEIQAEISGVVREICVENQQPVEFGQVLFLVEPK</sequence>
<keyword evidence="3" id="KW-0443">Lipid metabolism</keyword>
<dbReference type="InterPro" id="IPR000089">
    <property type="entry name" value="Biotin_lipoyl"/>
</dbReference>
<dbReference type="EMBL" id="MFYX01000110">
    <property type="protein sequence ID" value="OGK02296.1"/>
    <property type="molecule type" value="Genomic_DNA"/>
</dbReference>
<dbReference type="GO" id="GO:0006633">
    <property type="term" value="P:fatty acid biosynthetic process"/>
    <property type="evidence" value="ECO:0007669"/>
    <property type="project" value="UniProtKB-UniPathway"/>
</dbReference>
<dbReference type="CDD" id="cd06850">
    <property type="entry name" value="biotinyl_domain"/>
    <property type="match status" value="1"/>
</dbReference>
<dbReference type="PANTHER" id="PTHR45266">
    <property type="entry name" value="OXALOACETATE DECARBOXYLASE ALPHA CHAIN"/>
    <property type="match status" value="1"/>
</dbReference>
<dbReference type="UniPathway" id="UPA00094"/>
<dbReference type="FunFam" id="2.40.50.100:FF:000003">
    <property type="entry name" value="Acetyl-CoA carboxylase biotin carboxyl carrier protein"/>
    <property type="match status" value="1"/>
</dbReference>
<dbReference type="InterPro" id="IPR001249">
    <property type="entry name" value="AcCoA_biotinCC"/>
</dbReference>
<keyword evidence="2 3" id="KW-0092">Biotin</keyword>
<organism evidence="5 6">
    <name type="scientific">Candidatus Raymondbacteria bacterium RIFOXYD12_FULL_49_13</name>
    <dbReference type="NCBI Taxonomy" id="1817890"/>
    <lineage>
        <taxon>Bacteria</taxon>
        <taxon>Raymondiibacteriota</taxon>
    </lineage>
</organism>
<keyword evidence="3" id="KW-0276">Fatty acid metabolism</keyword>
<comment type="function">
    <text evidence="3">This protein is a component of the acetyl coenzyme A carboxylase complex; first, biotin carboxylase catalyzes the carboxylation of the carrier protein and then the transcarboxylase transfers the carboxyl group to form malonyl-CoA.</text>
</comment>
<dbReference type="InterPro" id="IPR050709">
    <property type="entry name" value="Biotin_Carboxyl_Carrier/Decarb"/>
</dbReference>
<dbReference type="PRINTS" id="PR01071">
    <property type="entry name" value="ACOABIOTINCC"/>
</dbReference>
<dbReference type="Proteomes" id="UP000179243">
    <property type="component" value="Unassembled WGS sequence"/>
</dbReference>
<dbReference type="PROSITE" id="PS50968">
    <property type="entry name" value="BIOTINYL_LIPOYL"/>
    <property type="match status" value="1"/>
</dbReference>
<gene>
    <name evidence="5" type="ORF">A2519_16645</name>
</gene>